<dbReference type="eggNOG" id="COG5266">
    <property type="taxonomic scope" value="Bacteria"/>
</dbReference>
<evidence type="ECO:0000313" key="2">
    <source>
        <dbReference type="EMBL" id="ABJ05915.1"/>
    </source>
</evidence>
<proteinExistence type="predicted"/>
<feature type="signal peptide" evidence="1">
    <location>
        <begin position="1"/>
        <end position="26"/>
    </location>
</feature>
<protein>
    <submittedName>
        <fullName evidence="2">ABC-type Co2+ transport system, periplasmic component</fullName>
    </submittedName>
</protein>
<dbReference type="EMBL" id="CP000463">
    <property type="protein sequence ID" value="ABJ05915.1"/>
    <property type="molecule type" value="Genomic_DNA"/>
</dbReference>
<gene>
    <name evidence="2" type="ordered locus">RPE_1971</name>
</gene>
<dbReference type="InterPro" id="IPR019613">
    <property type="entry name" value="DUF4198"/>
</dbReference>
<dbReference type="AlphaFoldDB" id="Q07Q69"/>
<reference evidence="2" key="1">
    <citation type="submission" date="2006-09" db="EMBL/GenBank/DDBJ databases">
        <title>Complete sequence of Rhodopseudomonas palustris BisA53.</title>
        <authorList>
            <consortium name="US DOE Joint Genome Institute"/>
            <person name="Copeland A."/>
            <person name="Lucas S."/>
            <person name="Lapidus A."/>
            <person name="Barry K."/>
            <person name="Detter J.C."/>
            <person name="Glavina del Rio T."/>
            <person name="Hammon N."/>
            <person name="Israni S."/>
            <person name="Dalin E."/>
            <person name="Tice H."/>
            <person name="Pitluck S."/>
            <person name="Chain P."/>
            <person name="Malfatti S."/>
            <person name="Shin M."/>
            <person name="Vergez L."/>
            <person name="Schmutz J."/>
            <person name="Larimer F."/>
            <person name="Land M."/>
            <person name="Hauser L."/>
            <person name="Pelletier D.A."/>
            <person name="Kyrpides N."/>
            <person name="Kim E."/>
            <person name="Harwood C.S."/>
            <person name="Oda Y."/>
            <person name="Richardson P."/>
        </authorList>
    </citation>
    <scope>NUCLEOTIDE SEQUENCE [LARGE SCALE GENOMIC DNA]</scope>
    <source>
        <strain evidence="2">BisA53</strain>
    </source>
</reference>
<dbReference type="STRING" id="316055.RPE_1971"/>
<dbReference type="KEGG" id="rpe:RPE_1971"/>
<keyword evidence="1" id="KW-0732">Signal</keyword>
<organism evidence="2">
    <name type="scientific">Rhodopseudomonas palustris (strain BisA53)</name>
    <dbReference type="NCBI Taxonomy" id="316055"/>
    <lineage>
        <taxon>Bacteria</taxon>
        <taxon>Pseudomonadati</taxon>
        <taxon>Pseudomonadota</taxon>
        <taxon>Alphaproteobacteria</taxon>
        <taxon>Hyphomicrobiales</taxon>
        <taxon>Nitrobacteraceae</taxon>
        <taxon>Rhodopseudomonas</taxon>
    </lineage>
</organism>
<dbReference type="OrthoDB" id="9780723at2"/>
<accession>Q07Q69</accession>
<dbReference type="HOGENOM" id="CLU_058596_1_1_5"/>
<feature type="chain" id="PRO_5004166386" evidence="1">
    <location>
        <begin position="27"/>
        <end position="259"/>
    </location>
</feature>
<evidence type="ECO:0000256" key="1">
    <source>
        <dbReference type="SAM" id="SignalP"/>
    </source>
</evidence>
<dbReference type="Pfam" id="PF10670">
    <property type="entry name" value="DUF4198"/>
    <property type="match status" value="1"/>
</dbReference>
<name>Q07Q69_RHOP5</name>
<sequence length="259" mass="28159">MIRLRNSLFAATAVGMLGLGATTANAHFQELLPSADIVAVESERSVTLDIVFTHPMEGGPTMEMGQPVQFGVLAKGKKTDLRSALTKKAVNGKTAFASSYRFAEPGDYVFYLEPTPFWEPAEKKYILHYTKAVVDFGSGDDWDAMVGFPIEIQPLTRPYGIWTGNVFRGVAKKNGKPLASADVEIEWANDGSVKAPADPFITQVVKTDAQGVFAYAMPRAGWWAFNVLTDADKPIKGPDGKPARVEIGGTIWVKAVDMK</sequence>